<evidence type="ECO:0000313" key="2">
    <source>
        <dbReference type="EMBL" id="MEL1251753.1"/>
    </source>
</evidence>
<proteinExistence type="predicted"/>
<comment type="caution">
    <text evidence="2">The sequence shown here is derived from an EMBL/GenBank/DDBJ whole genome shotgun (WGS) entry which is preliminary data.</text>
</comment>
<sequence length="112" mass="11804">MFEGKPPFSPEAPSAAAEETAGDALSELTWSDLVAKLEAARDLRASLATAEDATLASFDAGSARHLALHQEPTRHEEYERSVNHDDLGNGKGACGKATEGADRTQPAIRGNT</sequence>
<organism evidence="2 3">
    <name type="scientific">Aurantiacibacter gilvus</name>
    <dbReference type="NCBI Taxonomy" id="3139141"/>
    <lineage>
        <taxon>Bacteria</taxon>
        <taxon>Pseudomonadati</taxon>
        <taxon>Pseudomonadota</taxon>
        <taxon>Alphaproteobacteria</taxon>
        <taxon>Sphingomonadales</taxon>
        <taxon>Erythrobacteraceae</taxon>
        <taxon>Aurantiacibacter</taxon>
    </lineage>
</organism>
<keyword evidence="3" id="KW-1185">Reference proteome</keyword>
<feature type="region of interest" description="Disordered" evidence="1">
    <location>
        <begin position="1"/>
        <end position="23"/>
    </location>
</feature>
<feature type="region of interest" description="Disordered" evidence="1">
    <location>
        <begin position="69"/>
        <end position="112"/>
    </location>
</feature>
<dbReference type="EMBL" id="JBBYHV010000002">
    <property type="protein sequence ID" value="MEL1251753.1"/>
    <property type="molecule type" value="Genomic_DNA"/>
</dbReference>
<reference evidence="2 3" key="1">
    <citation type="submission" date="2024-04" db="EMBL/GenBank/DDBJ databases">
        <title>Aurantiacibacter sp. DGU6 16S ribosomal RNA gene Genome sequencing and assembly.</title>
        <authorList>
            <person name="Park S."/>
        </authorList>
    </citation>
    <scope>NUCLEOTIDE SEQUENCE [LARGE SCALE GENOMIC DNA]</scope>
    <source>
        <strain evidence="2 3">DGU6</strain>
    </source>
</reference>
<name>A0ABU9IIM3_9SPHN</name>
<evidence type="ECO:0000313" key="3">
    <source>
        <dbReference type="Proteomes" id="UP001497045"/>
    </source>
</evidence>
<evidence type="ECO:0000256" key="1">
    <source>
        <dbReference type="SAM" id="MobiDB-lite"/>
    </source>
</evidence>
<dbReference type="RefSeq" id="WP_341674295.1">
    <property type="nucleotide sequence ID" value="NZ_JBBYHV010000002.1"/>
</dbReference>
<feature type="compositionally biased region" description="Basic and acidic residues" evidence="1">
    <location>
        <begin position="71"/>
        <end position="88"/>
    </location>
</feature>
<gene>
    <name evidence="2" type="ORF">AAEO60_13840</name>
</gene>
<dbReference type="Proteomes" id="UP001497045">
    <property type="component" value="Unassembled WGS sequence"/>
</dbReference>
<protein>
    <submittedName>
        <fullName evidence="2">Uncharacterized protein</fullName>
    </submittedName>
</protein>
<accession>A0ABU9IIM3</accession>